<dbReference type="PROSITE" id="PS50889">
    <property type="entry name" value="S4"/>
    <property type="match status" value="1"/>
</dbReference>
<dbReference type="PROSITE" id="PS00632">
    <property type="entry name" value="RIBOSOMAL_S4"/>
    <property type="match status" value="1"/>
</dbReference>
<comment type="function">
    <text evidence="7">One of the primary rRNA binding proteins, it binds directly to 16S rRNA where it nucleates assembly of the body of the 30S subunit.</text>
</comment>
<dbReference type="InterPro" id="IPR022801">
    <property type="entry name" value="Ribosomal_uS4"/>
</dbReference>
<dbReference type="FunFam" id="3.10.290.10:FF:000001">
    <property type="entry name" value="30S ribosomal protein S4"/>
    <property type="match status" value="1"/>
</dbReference>
<dbReference type="Gene3D" id="3.10.290.10">
    <property type="entry name" value="RNA-binding S4 domain"/>
    <property type="match status" value="1"/>
</dbReference>
<dbReference type="SUPFAM" id="SSF55174">
    <property type="entry name" value="Alpha-L RNA-binding motif"/>
    <property type="match status" value="1"/>
</dbReference>
<evidence type="ECO:0000256" key="6">
    <source>
        <dbReference type="ARBA" id="ARBA00035254"/>
    </source>
</evidence>
<dbReference type="HAMAP" id="MF_01306_B">
    <property type="entry name" value="Ribosomal_uS4_B"/>
    <property type="match status" value="1"/>
</dbReference>
<evidence type="ECO:0000313" key="13">
    <source>
        <dbReference type="Proteomes" id="UP000248724"/>
    </source>
</evidence>
<accession>A0A934JT69</accession>
<evidence type="ECO:0000256" key="4">
    <source>
        <dbReference type="ARBA" id="ARBA00022980"/>
    </source>
</evidence>
<dbReference type="Pfam" id="PF01479">
    <property type="entry name" value="S4"/>
    <property type="match status" value="1"/>
</dbReference>
<evidence type="ECO:0000259" key="9">
    <source>
        <dbReference type="SMART" id="SM00363"/>
    </source>
</evidence>
<feature type="domain" description="RNA-binding S4" evidence="9">
    <location>
        <begin position="99"/>
        <end position="163"/>
    </location>
</feature>
<evidence type="ECO:0000256" key="5">
    <source>
        <dbReference type="ARBA" id="ARBA00023274"/>
    </source>
</evidence>
<dbReference type="GO" id="GO:0019843">
    <property type="term" value="F:rRNA binding"/>
    <property type="evidence" value="ECO:0007669"/>
    <property type="project" value="UniProtKB-UniRule"/>
</dbReference>
<reference evidence="12 13" key="1">
    <citation type="journal article" date="2017" name="Nature">
        <title>Atmospheric trace gases support primary production in Antarctic desert surface soil.</title>
        <authorList>
            <person name="Ji M."/>
            <person name="Greening C."/>
            <person name="Vanwonterghem I."/>
            <person name="Carere C.R."/>
            <person name="Bay S.K."/>
            <person name="Steen J.A."/>
            <person name="Montgomery K."/>
            <person name="Lines T."/>
            <person name="Beardall J."/>
            <person name="van Dorst J."/>
            <person name="Snape I."/>
            <person name="Stott M.B."/>
            <person name="Hugenholtz P."/>
            <person name="Ferrari B.C."/>
        </authorList>
    </citation>
    <scope>NUCLEOTIDE SEQUENCE [LARGE SCALE GENOMIC DNA]</scope>
    <source>
        <strain evidence="12">RRmetagenome_bin12</strain>
    </source>
</reference>
<dbReference type="NCBIfam" id="NF003717">
    <property type="entry name" value="PRK05327.1"/>
    <property type="match status" value="1"/>
</dbReference>
<sequence>MANQAGPVCRLCRREGTKLFLKGNKCLTNCTFDKRNALLPGQHGLARRRKTSDYGIQLRAKQRARRQYGVLEAQFRTYFDRADRSTGVTGTVLLQQLERRIDNVVYRLGLAASRREARQLVSHRHFQLNGRTINVASAQVRPGDVVEVRERSRKLPPIVNARELLAGRTVPDWLTLDSGALRGTVVRLPERHEMEQTIDEQLVVEFYSR</sequence>
<dbReference type="Gene3D" id="1.10.1050.10">
    <property type="entry name" value="Ribosomal Protein S4 Delta 41, Chain A, domain 1"/>
    <property type="match status" value="1"/>
</dbReference>
<evidence type="ECO:0000256" key="1">
    <source>
        <dbReference type="ARBA" id="ARBA00007465"/>
    </source>
</evidence>
<dbReference type="InterPro" id="IPR001912">
    <property type="entry name" value="Ribosomal_uS4_N"/>
</dbReference>
<keyword evidence="3 7" id="KW-0694">RNA-binding</keyword>
<dbReference type="InterPro" id="IPR002942">
    <property type="entry name" value="S4_RNA-bd"/>
</dbReference>
<dbReference type="InterPro" id="IPR005709">
    <property type="entry name" value="Ribosomal_uS4_bac-type"/>
</dbReference>
<comment type="subunit">
    <text evidence="7">Part of the 30S ribosomal subunit. Contacts protein S5. The interaction surface between S4 and S5 is involved in control of translational fidelity.</text>
</comment>
<dbReference type="GO" id="GO:0006412">
    <property type="term" value="P:translation"/>
    <property type="evidence" value="ECO:0007669"/>
    <property type="project" value="UniProtKB-UniRule"/>
</dbReference>
<comment type="caution">
    <text evidence="12">The sequence shown here is derived from an EMBL/GenBank/DDBJ whole genome shotgun (WGS) entry which is preliminary data.</text>
</comment>
<accession>A0A2W5Z6U2</accession>
<evidence type="ECO:0000313" key="12">
    <source>
        <dbReference type="EMBL" id="PZR81100.1"/>
    </source>
</evidence>
<evidence type="ECO:0000259" key="10">
    <source>
        <dbReference type="SMART" id="SM01390"/>
    </source>
</evidence>
<dbReference type="Proteomes" id="UP000248724">
    <property type="component" value="Unassembled WGS sequence"/>
</dbReference>
<reference evidence="12" key="2">
    <citation type="submission" date="2018-05" db="EMBL/GenBank/DDBJ databases">
        <authorList>
            <person name="Ferrari B."/>
        </authorList>
    </citation>
    <scope>NUCLEOTIDE SEQUENCE</scope>
    <source>
        <strain evidence="12">RRmetagenome_bin12</strain>
    </source>
</reference>
<dbReference type="Proteomes" id="UP000606991">
    <property type="component" value="Unassembled WGS sequence"/>
</dbReference>
<proteinExistence type="inferred from homology"/>
<dbReference type="CDD" id="cd00165">
    <property type="entry name" value="S4"/>
    <property type="match status" value="1"/>
</dbReference>
<organism evidence="12 13">
    <name type="scientific">Candidatus Aeolococcus gillhamiae</name>
    <dbReference type="NCBI Taxonomy" id="3127015"/>
    <lineage>
        <taxon>Bacteria</taxon>
        <taxon>Bacillati</taxon>
        <taxon>Candidatus Dormiibacterota</taxon>
        <taxon>Candidatus Dormibacteria</taxon>
        <taxon>Candidatus Aeolococcales</taxon>
        <taxon>Candidatus Aeolococcaceae</taxon>
        <taxon>Candidatus Aeolococcus</taxon>
    </lineage>
</organism>
<dbReference type="PANTHER" id="PTHR11831">
    <property type="entry name" value="30S 40S RIBOSOMAL PROTEIN"/>
    <property type="match status" value="1"/>
</dbReference>
<dbReference type="SMART" id="SM01390">
    <property type="entry name" value="Ribosomal_S4"/>
    <property type="match status" value="1"/>
</dbReference>
<comment type="similarity">
    <text evidence="1 7 8">Belongs to the universal ribosomal protein uS4 family.</text>
</comment>
<feature type="domain" description="Small ribosomal subunit protein uS4 N-terminal" evidence="10">
    <location>
        <begin position="3"/>
        <end position="98"/>
    </location>
</feature>
<dbReference type="EMBL" id="QHBU01000123">
    <property type="protein sequence ID" value="PZR81100.1"/>
    <property type="molecule type" value="Genomic_DNA"/>
</dbReference>
<keyword evidence="4 7" id="KW-0689">Ribosomal protein</keyword>
<dbReference type="PANTHER" id="PTHR11831:SF4">
    <property type="entry name" value="SMALL RIBOSOMAL SUBUNIT PROTEIN US4M"/>
    <property type="match status" value="1"/>
</dbReference>
<comment type="function">
    <text evidence="7">With S5 and S12 plays an important role in translational accuracy.</text>
</comment>
<evidence type="ECO:0000256" key="3">
    <source>
        <dbReference type="ARBA" id="ARBA00022884"/>
    </source>
</evidence>
<dbReference type="NCBIfam" id="TIGR01017">
    <property type="entry name" value="rpsD_bact"/>
    <property type="match status" value="1"/>
</dbReference>
<dbReference type="RefSeq" id="WP_337308745.1">
    <property type="nucleotide sequence ID" value="NZ_JAEKNS010000017.1"/>
</dbReference>
<dbReference type="SMART" id="SM00363">
    <property type="entry name" value="S4"/>
    <property type="match status" value="1"/>
</dbReference>
<keyword evidence="5 7" id="KW-0687">Ribonucleoprotein</keyword>
<dbReference type="GO" id="GO:0015935">
    <property type="term" value="C:small ribosomal subunit"/>
    <property type="evidence" value="ECO:0007669"/>
    <property type="project" value="InterPro"/>
</dbReference>
<evidence type="ECO:0000256" key="7">
    <source>
        <dbReference type="HAMAP-Rule" id="MF_01306"/>
    </source>
</evidence>
<evidence type="ECO:0000313" key="14">
    <source>
        <dbReference type="Proteomes" id="UP000606991"/>
    </source>
</evidence>
<dbReference type="Pfam" id="PF00163">
    <property type="entry name" value="Ribosomal_S4"/>
    <property type="match status" value="1"/>
</dbReference>
<name>A0A2W5Z6U2_9BACT</name>
<dbReference type="GO" id="GO:0003735">
    <property type="term" value="F:structural constituent of ribosome"/>
    <property type="evidence" value="ECO:0007669"/>
    <property type="project" value="InterPro"/>
</dbReference>
<gene>
    <name evidence="7 11" type="primary">rpsD</name>
    <name evidence="12" type="ORF">DLM65_06630</name>
    <name evidence="11" type="ORF">JF886_01110</name>
</gene>
<keyword evidence="2 7" id="KW-0699">rRNA-binding</keyword>
<evidence type="ECO:0000313" key="11">
    <source>
        <dbReference type="EMBL" id="MBJ7593454.1"/>
    </source>
</evidence>
<dbReference type="EMBL" id="JAEKNS010000017">
    <property type="protein sequence ID" value="MBJ7593454.1"/>
    <property type="molecule type" value="Genomic_DNA"/>
</dbReference>
<dbReference type="AlphaFoldDB" id="A0A2W5Z6U2"/>
<reference evidence="11 14" key="3">
    <citation type="submission" date="2020-10" db="EMBL/GenBank/DDBJ databases">
        <title>Ca. Dormibacterota MAGs.</title>
        <authorList>
            <person name="Montgomery K."/>
        </authorList>
    </citation>
    <scope>NUCLEOTIDE SEQUENCE [LARGE SCALE GENOMIC DNA]</scope>
    <source>
        <strain evidence="11">SC8812_S17_18</strain>
    </source>
</reference>
<dbReference type="GO" id="GO:0042274">
    <property type="term" value="P:ribosomal small subunit biogenesis"/>
    <property type="evidence" value="ECO:0007669"/>
    <property type="project" value="TreeGrafter"/>
</dbReference>
<dbReference type="InterPro" id="IPR036986">
    <property type="entry name" value="S4_RNA-bd_sf"/>
</dbReference>
<protein>
    <recommendedName>
        <fullName evidence="6 7">Small ribosomal subunit protein uS4</fullName>
    </recommendedName>
</protein>
<evidence type="ECO:0000256" key="8">
    <source>
        <dbReference type="RuleBase" id="RU003699"/>
    </source>
</evidence>
<dbReference type="InterPro" id="IPR018079">
    <property type="entry name" value="Ribosomal_uS4_CS"/>
</dbReference>
<evidence type="ECO:0000256" key="2">
    <source>
        <dbReference type="ARBA" id="ARBA00022730"/>
    </source>
</evidence>